<feature type="signal peptide" evidence="10">
    <location>
        <begin position="1"/>
        <end position="24"/>
    </location>
</feature>
<feature type="compositionally biased region" description="Basic and acidic residues" evidence="8">
    <location>
        <begin position="2239"/>
        <end position="2263"/>
    </location>
</feature>
<dbReference type="GO" id="GO:0007157">
    <property type="term" value="P:heterophilic cell-cell adhesion via plasma membrane cell adhesion molecules"/>
    <property type="evidence" value="ECO:0007669"/>
    <property type="project" value="TreeGrafter"/>
</dbReference>
<dbReference type="GO" id="GO:0045197">
    <property type="term" value="P:establishment or maintenance of epithelial cell apical/basal polarity"/>
    <property type="evidence" value="ECO:0007669"/>
    <property type="project" value="TreeGrafter"/>
</dbReference>
<keyword evidence="4 6" id="KW-1015">Disulfide bond</keyword>
<feature type="domain" description="EGF-like" evidence="11">
    <location>
        <begin position="1769"/>
        <end position="1804"/>
    </location>
</feature>
<feature type="domain" description="EGF-like" evidence="11">
    <location>
        <begin position="1849"/>
        <end position="1886"/>
    </location>
</feature>
<dbReference type="PRINTS" id="PR00895">
    <property type="entry name" value="PENTAXIN"/>
</dbReference>
<evidence type="ECO:0000256" key="1">
    <source>
        <dbReference type="ARBA" id="ARBA00022536"/>
    </source>
</evidence>
<dbReference type="CDD" id="cd00033">
    <property type="entry name" value="CCP"/>
    <property type="match status" value="4"/>
</dbReference>
<dbReference type="SUPFAM" id="SSF57535">
    <property type="entry name" value="Complement control module/SCR domain"/>
    <property type="match status" value="4"/>
</dbReference>
<dbReference type="Gene3D" id="2.60.120.200">
    <property type="match status" value="1"/>
</dbReference>
<dbReference type="PANTHER" id="PTHR24049">
    <property type="entry name" value="CRUMBS FAMILY MEMBER"/>
    <property type="match status" value="1"/>
</dbReference>
<protein>
    <submittedName>
        <fullName evidence="16">Uncharacterized protein</fullName>
    </submittedName>
</protein>
<feature type="domain" description="EGF-like" evidence="11">
    <location>
        <begin position="1324"/>
        <end position="1360"/>
    </location>
</feature>
<dbReference type="SMART" id="SM00032">
    <property type="entry name" value="CCP"/>
    <property type="match status" value="4"/>
</dbReference>
<feature type="chain" id="PRO_5042819383" evidence="10">
    <location>
        <begin position="25"/>
        <end position="2307"/>
    </location>
</feature>
<evidence type="ECO:0000259" key="15">
    <source>
        <dbReference type="PROSITE" id="PS51828"/>
    </source>
</evidence>
<dbReference type="InterPro" id="IPR035976">
    <property type="entry name" value="Sushi/SCR/CCP_sf"/>
</dbReference>
<dbReference type="Pfam" id="PF00008">
    <property type="entry name" value="EGF"/>
    <property type="match status" value="4"/>
</dbReference>
<dbReference type="InterPro" id="IPR000152">
    <property type="entry name" value="EGF-type_Asp/Asn_hydroxyl_site"/>
</dbReference>
<feature type="disulfide bond" evidence="6">
    <location>
        <begin position="1274"/>
        <end position="1283"/>
    </location>
</feature>
<evidence type="ECO:0000256" key="2">
    <source>
        <dbReference type="ARBA" id="ARBA00022729"/>
    </source>
</evidence>
<evidence type="ECO:0000256" key="5">
    <source>
        <dbReference type="ARBA" id="ARBA00023180"/>
    </source>
</evidence>
<feature type="transmembrane region" description="Helical" evidence="9">
    <location>
        <begin position="1944"/>
        <end position="1969"/>
    </location>
</feature>
<dbReference type="Gene3D" id="2.10.50.10">
    <property type="entry name" value="Tumor Necrosis Factor Receptor, subunit A, domain 2"/>
    <property type="match status" value="3"/>
</dbReference>
<dbReference type="FunFam" id="2.10.25.10:FF:000472">
    <property type="entry name" value="Uncharacterized protein, isoform A"/>
    <property type="match status" value="2"/>
</dbReference>
<dbReference type="PROSITE" id="PS51828">
    <property type="entry name" value="PTX_2"/>
    <property type="match status" value="1"/>
</dbReference>
<accession>A0AAN8PTN4</accession>
<dbReference type="PROSITE" id="PS50026">
    <property type="entry name" value="EGF_3"/>
    <property type="match status" value="11"/>
</dbReference>
<feature type="domain" description="EGF-like" evidence="11">
    <location>
        <begin position="1286"/>
        <end position="1322"/>
    </location>
</feature>
<gene>
    <name evidence="16" type="ORF">SNE40_007427</name>
</gene>
<dbReference type="Gene3D" id="2.10.25.10">
    <property type="entry name" value="Laminin"/>
    <property type="match status" value="11"/>
</dbReference>
<evidence type="ECO:0000256" key="10">
    <source>
        <dbReference type="SAM" id="SignalP"/>
    </source>
</evidence>
<dbReference type="Pfam" id="PF02494">
    <property type="entry name" value="HYR"/>
    <property type="match status" value="1"/>
</dbReference>
<dbReference type="Pfam" id="PF07699">
    <property type="entry name" value="Ephrin_rec_like"/>
    <property type="match status" value="4"/>
</dbReference>
<dbReference type="Pfam" id="PF00092">
    <property type="entry name" value="VWA"/>
    <property type="match status" value="1"/>
</dbReference>
<dbReference type="Gene3D" id="3.40.50.410">
    <property type="entry name" value="von Willebrand factor, type A domain"/>
    <property type="match status" value="1"/>
</dbReference>
<dbReference type="PROSITE" id="PS00010">
    <property type="entry name" value="ASX_HYDROXYL"/>
    <property type="match status" value="4"/>
</dbReference>
<organism evidence="16 17">
    <name type="scientific">Patella caerulea</name>
    <name type="common">Rayed Mediterranean limpet</name>
    <dbReference type="NCBI Taxonomy" id="87958"/>
    <lineage>
        <taxon>Eukaryota</taxon>
        <taxon>Metazoa</taxon>
        <taxon>Spiralia</taxon>
        <taxon>Lophotrochozoa</taxon>
        <taxon>Mollusca</taxon>
        <taxon>Gastropoda</taxon>
        <taxon>Patellogastropoda</taxon>
        <taxon>Patelloidea</taxon>
        <taxon>Patellidae</taxon>
        <taxon>Patella</taxon>
    </lineage>
</organism>
<dbReference type="InterPro" id="IPR000436">
    <property type="entry name" value="Sushi_SCR_CCP_dom"/>
</dbReference>
<dbReference type="SMART" id="SM00327">
    <property type="entry name" value="VWA"/>
    <property type="match status" value="1"/>
</dbReference>
<feature type="disulfide bond" evidence="7">
    <location>
        <begin position="387"/>
        <end position="414"/>
    </location>
</feature>
<dbReference type="InterPro" id="IPR011641">
    <property type="entry name" value="Tyr-kin_ephrin_A/B_rcpt-like"/>
</dbReference>
<feature type="domain" description="EGF-like" evidence="11">
    <location>
        <begin position="1362"/>
        <end position="1397"/>
    </location>
</feature>
<feature type="disulfide bond" evidence="6">
    <location>
        <begin position="1794"/>
        <end position="1803"/>
    </location>
</feature>
<dbReference type="Pfam" id="PF00084">
    <property type="entry name" value="Sushi"/>
    <property type="match status" value="4"/>
</dbReference>
<feature type="disulfide bond" evidence="6">
    <location>
        <begin position="1773"/>
        <end position="1783"/>
    </location>
</feature>
<evidence type="ECO:0000259" key="14">
    <source>
        <dbReference type="PROSITE" id="PS50923"/>
    </source>
</evidence>
<feature type="domain" description="Sushi" evidence="14">
    <location>
        <begin position="344"/>
        <end position="416"/>
    </location>
</feature>
<evidence type="ECO:0000256" key="4">
    <source>
        <dbReference type="ARBA" id="ARBA00023157"/>
    </source>
</evidence>
<dbReference type="InterPro" id="IPR013032">
    <property type="entry name" value="EGF-like_CS"/>
</dbReference>
<evidence type="ECO:0000259" key="12">
    <source>
        <dbReference type="PROSITE" id="PS50234"/>
    </source>
</evidence>
<feature type="disulfide bond" evidence="6">
    <location>
        <begin position="1756"/>
        <end position="1765"/>
    </location>
</feature>
<feature type="disulfide bond" evidence="6">
    <location>
        <begin position="1387"/>
        <end position="1396"/>
    </location>
</feature>
<dbReference type="SUPFAM" id="SSF57184">
    <property type="entry name" value="Growth factor receptor domain"/>
    <property type="match status" value="1"/>
</dbReference>
<dbReference type="InterPro" id="IPR018097">
    <property type="entry name" value="EGF_Ca-bd_CS"/>
</dbReference>
<dbReference type="Gene3D" id="2.10.70.10">
    <property type="entry name" value="Complement Module, domain 1"/>
    <property type="match status" value="4"/>
</dbReference>
<feature type="disulfide bond" evidence="6">
    <location>
        <begin position="1464"/>
        <end position="1473"/>
    </location>
</feature>
<feature type="disulfide bond" evidence="6">
    <location>
        <begin position="1426"/>
        <end position="1435"/>
    </location>
</feature>
<feature type="domain" description="EGF-like" evidence="11">
    <location>
        <begin position="1438"/>
        <end position="1474"/>
    </location>
</feature>
<dbReference type="PROSITE" id="PS01187">
    <property type="entry name" value="EGF_CA"/>
    <property type="match status" value="3"/>
</dbReference>
<evidence type="ECO:0000259" key="11">
    <source>
        <dbReference type="PROSITE" id="PS50026"/>
    </source>
</evidence>
<feature type="disulfide bond" evidence="6">
    <location>
        <begin position="1366"/>
        <end position="1376"/>
    </location>
</feature>
<dbReference type="InterPro" id="IPR051022">
    <property type="entry name" value="Notch_Cell-Fate_Det"/>
</dbReference>
<evidence type="ECO:0000313" key="16">
    <source>
        <dbReference type="EMBL" id="KAK6185127.1"/>
    </source>
</evidence>
<proteinExistence type="predicted"/>
<dbReference type="Pfam" id="PF00354">
    <property type="entry name" value="Pentaxin"/>
    <property type="match status" value="1"/>
</dbReference>
<dbReference type="InterPro" id="IPR000742">
    <property type="entry name" value="EGF"/>
</dbReference>
<sequence length="2307" mass="257415">MEKVLYLILGLILLNSVTQDGCHASERSSEDFSNREGRRLMEETTRFSNKELDLLFVIDRSKSISLRGWQNIINFIYSLLEHFTVSRHNTRIAVITFSTNASIDINDLEDGKENKCSLIQKFKKRLRIKIPFGYTSTNEGLEKAIKVLYKSRFSAKKVVIVITDGRSNLGPPPIRASLEMRSLRWNASWSEKKNGPQLEIFAFGVHDVDMMELKSIASPLPNHTFHIQHFSQFQQMAKNLHRDEQKETWELVDKPTCDVECSINAVCMCATKSGQYMCVCNEGYEGDGRDCKACDLGFYKDSSVPYSCWPCPDNMTTLYTGATARSNCVCKLGYYKDGSNCSYRVCSDLPEIRNGNRFHVDGQVHDEVIPSDQPCVNTPGTSCHYTCSTGYRLSGHPGLVCQADGNWNGKVPKCKIVDCKTLEYHGEAVDHGSVVYVNITTTYQSVLATTCDRGWRIFGDINRYCTEFGFWSGTRATCVEAKCPALQLDLGMTVFPSNCSSVATYPGTICQYQCRHGFKLEGQGYKTCSSSGTWLGSTVTHCKDIESPTITCPEDLTLPVSESNYGVVFWKNQQPETNDNSGETTIIISGVKENPAHMTVGYHFIKYTVEDRAGNRNSCTRRIHIVGRTVSVKSCPTNVTDLSVRGTKKTVYWNKPIFVDNNGRNVAYQCSRNNGSTFLIGSYNIICIVRPEERLHNPPSCSFSILLQRKKCDVPPAPLHGSVTCNAGTDVLTVCSVTCNNGYDFFNTPQIHYKCDLSGNWILRTPGQFWPDCSRSYHPRRAKMKGLAEFFYYSGRCERNKDRIERQFKNLVQKFAWDICGDNSCNIRNVTVKCGMDSRKRRSANKLSNSEQGIGDLLNPSSPFIDLDTSSDDKDIKDYKVLGIKASDAEESLHYKTKTDIVSKPENEVSDFVTMIISSRTTSVTSSPKIDKPTANFEMTSPAIFKTDIVKQKDITTVSEDSTFESGTMMGNVETLKDVEIGTTLKESIFTTPSYFDLSKLLIEFEVQAELNLTNITQHDLETLADSLWDVFDNLKVENITLEQSNGNNMILYSEKVKFEYPAIDDCLEGYLTVESFWFKHCVGCPRGTRLLNKSCVPCDIGYYQDKEAQIQCICCPVNTTTTKVGSTNITDCTEQCPPGKISTNGYEPCVSCDEGYYQEDRGENSCDKCSNDTSTSFSGATNVGDCIDICPVGSFNKVNGLVPCEMCPIGMYQPNSKSTNCLYCPDNTTTITTGSSNITNCSDFDPCENITVSSCENNGTCINVMEDGVLCSCLSGFDGDRCEINIDDCLSSPCKNNATCIDGINDYSCTCSEGFEGNDCGINVDVCVNDTCSNGGSCLDLEVGFACYCTSGFTGPTCDVPIDSCLSNLCMHGNCISHASGYYCSCRQGFAGKLCDVIIKYTCYQIQCYNGGVCQVDGDTSRCHCLPGFTGIFCEININECKSSPCLNQATCIDLDNRFYCKCNSGYTGQFCQDDISEDFDLIFDGNLDVGYVRLPSAVIPKLKTFTVTFWFLIFQTDFGSLFSYNVRSQNSPEMFEQVIKFEGGKESYALCINGACVVSTSSLPVGIWNHVVIDWSSIHGAWHIYINGTIRSSGFRLAEESTLKSKGSFVLGIQEDFYGGTQNIWKSYSGELSRFNVYDYILNEEEIAKVSNQTSCYNANGNILSWTDAFTGISGEITIRNQSYCLDIDECLLYNPCEDYKVCKNQVNSYSCECKAGFKGIECKETVNECKSDTCKNNGICNDGNSLYDVTCTCQPGYTGPYCEVEDKNDCYSSSCVNGKCVQKKERHVCECRDNWRGSNCDIMYSSSCDLSPCLFNSTCVPDVKSSRKYKCVCPLLDSMVYDKNCMPLSCISSPCLNGGSCFDNYDATFTCKCLDGYSGEVCDEVLSPVCTSTTCFHGSTCLDYNGTVTCQCVPDYIGQWCEIKIENKNYKDSLSTVNERVIIFSSLGVVVIFIIVTASVLGCKMYKEKRKYHPRRLLSDNLNNSPSPIGMNVVNNPVFNMEDEATRQGTPSGTYENMYAELGDFAYADDIIDIKNNQAKAKECNLERAAVRKNTECNLERAAVRKNSESSYTSVRSSNKSLKRFDADYLQPIFTRNEFEYVDDVPKDCKVLLPMIGNNIRDVPIPVDESEYVPPSLPQFHKYQNTIEKCQLNVTEKKPLLLDEHKRNEPPYFNTRSTCSLIPDPCPPLHKYIIDPDILGSLNQGRGEMPGYVNERFDLESSEVQLPELTTKTHRSNLDDGKTKKPFEDITRSDNDKKPIDASFEPPTYLSVVEPKPGELPATKSKHVHIEPCKRKLPPLPKNK</sequence>
<feature type="domain" description="Pentraxin (PTX)" evidence="15">
    <location>
        <begin position="1479"/>
        <end position="1687"/>
    </location>
</feature>
<keyword evidence="1 6" id="KW-0245">EGF-like domain</keyword>
<keyword evidence="9" id="KW-0812">Transmembrane</keyword>
<comment type="caution">
    <text evidence="16">The sequence shown here is derived from an EMBL/GenBank/DDBJ whole genome shotgun (WGS) entry which is preliminary data.</text>
</comment>
<feature type="domain" description="EGF-like" evidence="11">
    <location>
        <begin position="1728"/>
        <end position="1766"/>
    </location>
</feature>
<feature type="domain" description="EGF-like" evidence="11">
    <location>
        <begin position="1400"/>
        <end position="1436"/>
    </location>
</feature>
<dbReference type="EMBL" id="JAZGQO010000006">
    <property type="protein sequence ID" value="KAK6185127.1"/>
    <property type="molecule type" value="Genomic_DNA"/>
</dbReference>
<dbReference type="SUPFAM" id="SSF53300">
    <property type="entry name" value="vWA-like"/>
    <property type="match status" value="1"/>
</dbReference>
<reference evidence="16 17" key="1">
    <citation type="submission" date="2024-01" db="EMBL/GenBank/DDBJ databases">
        <title>The genome of the rayed Mediterranean limpet Patella caerulea (Linnaeus, 1758).</title>
        <authorList>
            <person name="Anh-Thu Weber A."/>
            <person name="Halstead-Nussloch G."/>
        </authorList>
    </citation>
    <scope>NUCLEOTIDE SEQUENCE [LARGE SCALE GENOMIC DNA]</scope>
    <source>
        <strain evidence="16">AATW-2023a</strain>
        <tissue evidence="16">Whole specimen</tissue>
    </source>
</reference>
<dbReference type="SMART" id="SM01411">
    <property type="entry name" value="Ephrin_rec_like"/>
    <property type="match status" value="4"/>
</dbReference>
<dbReference type="PROSITE" id="PS00022">
    <property type="entry name" value="EGF_1"/>
    <property type="match status" value="11"/>
</dbReference>
<dbReference type="CDD" id="cd01450">
    <property type="entry name" value="vWFA_subfamily_ECM"/>
    <property type="match status" value="1"/>
</dbReference>
<feature type="domain" description="HYR" evidence="13">
    <location>
        <begin position="543"/>
        <end position="627"/>
    </location>
</feature>
<dbReference type="InterPro" id="IPR013320">
    <property type="entry name" value="ConA-like_dom_sf"/>
</dbReference>
<dbReference type="CDD" id="cd00054">
    <property type="entry name" value="EGF_CA"/>
    <property type="match status" value="7"/>
</dbReference>
<feature type="disulfide bond" evidence="6">
    <location>
        <begin position="1915"/>
        <end position="1924"/>
    </location>
</feature>
<feature type="disulfide bond" evidence="6">
    <location>
        <begin position="1716"/>
        <end position="1725"/>
    </location>
</feature>
<keyword evidence="5" id="KW-0325">Glycoprotein</keyword>
<dbReference type="GO" id="GO:0005886">
    <property type="term" value="C:plasma membrane"/>
    <property type="evidence" value="ECO:0007669"/>
    <property type="project" value="TreeGrafter"/>
</dbReference>
<feature type="disulfide bond" evidence="6">
    <location>
        <begin position="1737"/>
        <end position="1754"/>
    </location>
</feature>
<feature type="domain" description="Sushi" evidence="14">
    <location>
        <begin position="417"/>
        <end position="480"/>
    </location>
</feature>
<dbReference type="SMART" id="SM00159">
    <property type="entry name" value="PTX"/>
    <property type="match status" value="1"/>
</dbReference>
<feature type="disulfide bond" evidence="6">
    <location>
        <begin position="1350"/>
        <end position="1359"/>
    </location>
</feature>
<keyword evidence="2 10" id="KW-0732">Signal</keyword>
<feature type="disulfide bond" evidence="6">
    <location>
        <begin position="1876"/>
        <end position="1885"/>
    </location>
</feature>
<feature type="disulfide bond" evidence="6">
    <location>
        <begin position="1312"/>
        <end position="1321"/>
    </location>
</feature>
<keyword evidence="9" id="KW-1133">Transmembrane helix</keyword>
<dbReference type="InterPro" id="IPR009030">
    <property type="entry name" value="Growth_fac_rcpt_cys_sf"/>
</dbReference>
<feature type="domain" description="VWFA" evidence="12">
    <location>
        <begin position="53"/>
        <end position="240"/>
    </location>
</feature>
<name>A0AAN8PTN4_PATCE</name>
<evidence type="ECO:0000256" key="6">
    <source>
        <dbReference type="PROSITE-ProRule" id="PRU00076"/>
    </source>
</evidence>
<keyword evidence="7" id="KW-0768">Sushi</keyword>
<evidence type="ECO:0000256" key="3">
    <source>
        <dbReference type="ARBA" id="ARBA00022737"/>
    </source>
</evidence>
<dbReference type="FunFam" id="2.10.50.10:FF:000032">
    <property type="entry name" value="Uncharacterized protein, isoform A"/>
    <property type="match status" value="1"/>
</dbReference>
<dbReference type="InterPro" id="IPR001759">
    <property type="entry name" value="PTX_dom"/>
</dbReference>
<evidence type="ECO:0000313" key="17">
    <source>
        <dbReference type="Proteomes" id="UP001347796"/>
    </source>
</evidence>
<evidence type="ECO:0000259" key="13">
    <source>
        <dbReference type="PROSITE" id="PS50825"/>
    </source>
</evidence>
<feature type="domain" description="EGF-like" evidence="11">
    <location>
        <begin position="1689"/>
        <end position="1726"/>
    </location>
</feature>
<dbReference type="InterPro" id="IPR003410">
    <property type="entry name" value="HYR_dom"/>
</dbReference>
<dbReference type="PANTHER" id="PTHR24049:SF22">
    <property type="entry name" value="DROSOPHILA CRUMBS HOMOLOG"/>
    <property type="match status" value="1"/>
</dbReference>
<feature type="domain" description="EGF-like" evidence="11">
    <location>
        <begin position="1244"/>
        <end position="1284"/>
    </location>
</feature>
<feature type="domain" description="EGF-like" evidence="11">
    <location>
        <begin position="1889"/>
        <end position="1925"/>
    </location>
</feature>
<feature type="disulfide bond" evidence="7">
    <location>
        <begin position="451"/>
        <end position="478"/>
    </location>
</feature>
<dbReference type="PROSITE" id="PS50825">
    <property type="entry name" value="HYR"/>
    <property type="match status" value="2"/>
</dbReference>
<dbReference type="PRINTS" id="PR00453">
    <property type="entry name" value="VWFADOMAIN"/>
</dbReference>
<dbReference type="SMART" id="SM00181">
    <property type="entry name" value="EGF"/>
    <property type="match status" value="13"/>
</dbReference>
<feature type="domain" description="Sushi" evidence="14">
    <location>
        <begin position="481"/>
        <end position="544"/>
    </location>
</feature>
<dbReference type="Pfam" id="PF23106">
    <property type="entry name" value="EGF_Teneurin"/>
    <property type="match status" value="1"/>
</dbReference>
<dbReference type="InterPro" id="IPR001881">
    <property type="entry name" value="EGF-like_Ca-bd_dom"/>
</dbReference>
<keyword evidence="3" id="KW-0677">Repeat</keyword>
<dbReference type="PROSITE" id="PS01186">
    <property type="entry name" value="EGF_2"/>
    <property type="match status" value="10"/>
</dbReference>
<dbReference type="Pfam" id="PF12661">
    <property type="entry name" value="hEGF"/>
    <property type="match status" value="4"/>
</dbReference>
<dbReference type="PROSITE" id="PS50923">
    <property type="entry name" value="SUSHI"/>
    <property type="match status" value="3"/>
</dbReference>
<comment type="caution">
    <text evidence="6">Lacks conserved residue(s) required for the propagation of feature annotation.</text>
</comment>
<dbReference type="SUPFAM" id="SSF57196">
    <property type="entry name" value="EGF/Laminin"/>
    <property type="match status" value="11"/>
</dbReference>
<dbReference type="InterPro" id="IPR002035">
    <property type="entry name" value="VWF_A"/>
</dbReference>
<dbReference type="GO" id="GO:0032991">
    <property type="term" value="C:protein-containing complex"/>
    <property type="evidence" value="ECO:0007669"/>
    <property type="project" value="TreeGrafter"/>
</dbReference>
<dbReference type="InterPro" id="IPR036465">
    <property type="entry name" value="vWFA_dom_sf"/>
</dbReference>
<dbReference type="SUPFAM" id="SSF49899">
    <property type="entry name" value="Concanavalin A-like lectins/glucanases"/>
    <property type="match status" value="1"/>
</dbReference>
<evidence type="ECO:0000256" key="8">
    <source>
        <dbReference type="SAM" id="MobiDB-lite"/>
    </source>
</evidence>
<dbReference type="PROSITE" id="PS50234">
    <property type="entry name" value="VWFA"/>
    <property type="match status" value="1"/>
</dbReference>
<dbReference type="Proteomes" id="UP001347796">
    <property type="component" value="Unassembled WGS sequence"/>
</dbReference>
<feature type="domain" description="HYR" evidence="13">
    <location>
        <begin position="630"/>
        <end position="709"/>
    </location>
</feature>
<dbReference type="SMART" id="SM00179">
    <property type="entry name" value="EGF_CA"/>
    <property type="match status" value="10"/>
</dbReference>
<keyword evidence="9" id="KW-0472">Membrane</keyword>
<keyword evidence="17" id="KW-1185">Reference proteome</keyword>
<dbReference type="GO" id="GO:0005509">
    <property type="term" value="F:calcium ion binding"/>
    <property type="evidence" value="ECO:0007669"/>
    <property type="project" value="InterPro"/>
</dbReference>
<evidence type="ECO:0000256" key="9">
    <source>
        <dbReference type="SAM" id="Phobius"/>
    </source>
</evidence>
<feature type="region of interest" description="Disordered" evidence="8">
    <location>
        <begin position="2237"/>
        <end position="2307"/>
    </location>
</feature>
<evidence type="ECO:0000256" key="7">
    <source>
        <dbReference type="PROSITE-ProRule" id="PRU00302"/>
    </source>
</evidence>